<evidence type="ECO:0000313" key="1">
    <source>
        <dbReference type="EMBL" id="KKT69472.1"/>
    </source>
</evidence>
<dbReference type="Proteomes" id="UP000034154">
    <property type="component" value="Unassembled WGS sequence"/>
</dbReference>
<protein>
    <submittedName>
        <fullName evidence="1">Uncharacterized protein</fullName>
    </submittedName>
</protein>
<comment type="caution">
    <text evidence="1">The sequence shown here is derived from an EMBL/GenBank/DDBJ whole genome shotgun (WGS) entry which is preliminary data.</text>
</comment>
<proteinExistence type="predicted"/>
<organism evidence="1 2">
    <name type="scientific">Candidatus Uhrbacteria bacterium GW2011_GWF2_44_350</name>
    <dbReference type="NCBI Taxonomy" id="1619000"/>
    <lineage>
        <taxon>Bacteria</taxon>
        <taxon>Candidatus Uhriibacteriota</taxon>
    </lineage>
</organism>
<dbReference type="EMBL" id="LCJB01000058">
    <property type="protein sequence ID" value="KKT69472.1"/>
    <property type="molecule type" value="Genomic_DNA"/>
</dbReference>
<dbReference type="AlphaFoldDB" id="A0A0G1LL50"/>
<gene>
    <name evidence="1" type="ORF">UW63_C0058G0012</name>
</gene>
<sequence>MPSCNLVDNMISIINFYDPYKYMRTYFFSSTDSAFNLVKK</sequence>
<evidence type="ECO:0000313" key="2">
    <source>
        <dbReference type="Proteomes" id="UP000034154"/>
    </source>
</evidence>
<name>A0A0G1LL50_9BACT</name>
<reference evidence="1 2" key="1">
    <citation type="journal article" date="2015" name="Nature">
        <title>rRNA introns, odd ribosomes, and small enigmatic genomes across a large radiation of phyla.</title>
        <authorList>
            <person name="Brown C.T."/>
            <person name="Hug L.A."/>
            <person name="Thomas B.C."/>
            <person name="Sharon I."/>
            <person name="Castelle C.J."/>
            <person name="Singh A."/>
            <person name="Wilkins M.J."/>
            <person name="Williams K.H."/>
            <person name="Banfield J.F."/>
        </authorList>
    </citation>
    <scope>NUCLEOTIDE SEQUENCE [LARGE SCALE GENOMIC DNA]</scope>
</reference>
<accession>A0A0G1LL50</accession>